<dbReference type="AlphaFoldDB" id="A0A8X6J453"/>
<gene>
    <name evidence="3" type="primary">RE1</name>
    <name evidence="3" type="ORF">NPIL_129241</name>
</gene>
<dbReference type="OrthoDB" id="411615at2759"/>
<keyword evidence="4" id="KW-1185">Reference proteome</keyword>
<evidence type="ECO:0000259" key="2">
    <source>
        <dbReference type="PROSITE" id="PS51253"/>
    </source>
</evidence>
<dbReference type="InterPro" id="IPR006600">
    <property type="entry name" value="HTH_CenpB_DNA-bd_dom"/>
</dbReference>
<evidence type="ECO:0000256" key="1">
    <source>
        <dbReference type="ARBA" id="ARBA00023125"/>
    </source>
</evidence>
<feature type="domain" description="HTH CENPB-type" evidence="2">
    <location>
        <begin position="1"/>
        <end position="33"/>
    </location>
</feature>
<keyword evidence="1" id="KW-0238">DNA-binding</keyword>
<dbReference type="Pfam" id="PF07727">
    <property type="entry name" value="RVT_2"/>
    <property type="match status" value="1"/>
</dbReference>
<dbReference type="InterPro" id="IPR013103">
    <property type="entry name" value="RVT_2"/>
</dbReference>
<accession>A0A8X6J453</accession>
<reference evidence="3" key="1">
    <citation type="submission" date="2020-08" db="EMBL/GenBank/DDBJ databases">
        <title>Multicomponent nature underlies the extraordinary mechanical properties of spider dragline silk.</title>
        <authorList>
            <person name="Kono N."/>
            <person name="Nakamura H."/>
            <person name="Mori M."/>
            <person name="Yoshida Y."/>
            <person name="Ohtoshi R."/>
            <person name="Malay A.D."/>
            <person name="Moran D.A.P."/>
            <person name="Tomita M."/>
            <person name="Numata K."/>
            <person name="Arakawa K."/>
        </authorList>
    </citation>
    <scope>NUCLEOTIDE SEQUENCE</scope>
</reference>
<evidence type="ECO:0000313" key="3">
    <source>
        <dbReference type="EMBL" id="GFS33099.1"/>
    </source>
</evidence>
<name>A0A8X6J453_NEPPI</name>
<dbReference type="PROSITE" id="PS51253">
    <property type="entry name" value="HTH_CENPB"/>
    <property type="match status" value="1"/>
</dbReference>
<comment type="caution">
    <text evidence="3">The sequence shown here is derived from an EMBL/GenBank/DDBJ whole genome shotgun (WGS) entry which is preliminary data.</text>
</comment>
<dbReference type="GO" id="GO:0003677">
    <property type="term" value="F:DNA binding"/>
    <property type="evidence" value="ECO:0007669"/>
    <property type="project" value="UniProtKB-KW"/>
</dbReference>
<dbReference type="EMBL" id="BMAW01088102">
    <property type="protein sequence ID" value="GFS33099.1"/>
    <property type="molecule type" value="Genomic_DNA"/>
</dbReference>
<organism evidence="3 4">
    <name type="scientific">Nephila pilipes</name>
    <name type="common">Giant wood spider</name>
    <name type="synonym">Nephila maculata</name>
    <dbReference type="NCBI Taxonomy" id="299642"/>
    <lineage>
        <taxon>Eukaryota</taxon>
        <taxon>Metazoa</taxon>
        <taxon>Ecdysozoa</taxon>
        <taxon>Arthropoda</taxon>
        <taxon>Chelicerata</taxon>
        <taxon>Arachnida</taxon>
        <taxon>Araneae</taxon>
        <taxon>Araneomorphae</taxon>
        <taxon>Entelegynae</taxon>
        <taxon>Araneoidea</taxon>
        <taxon>Nephilidae</taxon>
        <taxon>Nephila</taxon>
    </lineage>
</organism>
<sequence length="214" mass="24672">MDGNILREKAFEIAASNGWISRFKIRHGDDDNPDEKWLHVVDDMSGVKFSDYISIYQDVVTCGILSIKKMCDVGKKISIRDGNTMQYKVRLVSKGYNQKIGTDCDETFATVVKHTTIKAFLTVAVYKRMHVKHIYMKTAFLHRDLHEDSYVKQPEGYITLNEEQKVYKLKKSLYGLKQAAEAWNQKIAEVLQFNNFQQSAADNCLFTKEEKGKI</sequence>
<protein>
    <submittedName>
        <fullName evidence="3">Retrovirus-related Pol polyprotein from transposon RE1</fullName>
    </submittedName>
</protein>
<proteinExistence type="predicted"/>
<evidence type="ECO:0000313" key="4">
    <source>
        <dbReference type="Proteomes" id="UP000887013"/>
    </source>
</evidence>
<dbReference type="Proteomes" id="UP000887013">
    <property type="component" value="Unassembled WGS sequence"/>
</dbReference>